<keyword evidence="3" id="KW-0786">Thiamine pyrophosphate</keyword>
<accession>A0A1G2DEJ0</accession>
<dbReference type="Pfam" id="PF02780">
    <property type="entry name" value="Transketolase_C"/>
    <property type="match status" value="1"/>
</dbReference>
<evidence type="ECO:0000313" key="6">
    <source>
        <dbReference type="Proteomes" id="UP000178534"/>
    </source>
</evidence>
<gene>
    <name evidence="5" type="ORF">A2942_00060</name>
</gene>
<dbReference type="STRING" id="1798665.A2942_00060"/>
<protein>
    <submittedName>
        <fullName evidence="5">2-oxoisovalerate dehydrogenase</fullName>
    </submittedName>
</protein>
<feature type="domain" description="Transketolase-like pyrimidine-binding" evidence="4">
    <location>
        <begin position="19"/>
        <end position="195"/>
    </location>
</feature>
<keyword evidence="2" id="KW-0560">Oxidoreductase</keyword>
<dbReference type="AlphaFoldDB" id="A0A1G2DEJ0"/>
<dbReference type="EMBL" id="MHLP01000028">
    <property type="protein sequence ID" value="OGZ12057.1"/>
    <property type="molecule type" value="Genomic_DNA"/>
</dbReference>
<dbReference type="Pfam" id="PF02779">
    <property type="entry name" value="Transket_pyr"/>
    <property type="match status" value="1"/>
</dbReference>
<dbReference type="SUPFAM" id="SSF52518">
    <property type="entry name" value="Thiamin diphosphate-binding fold (THDP-binding)"/>
    <property type="match status" value="1"/>
</dbReference>
<dbReference type="PANTHER" id="PTHR43257:SF2">
    <property type="entry name" value="PYRUVATE DEHYDROGENASE E1 COMPONENT SUBUNIT BETA"/>
    <property type="match status" value="1"/>
</dbReference>
<evidence type="ECO:0000256" key="1">
    <source>
        <dbReference type="ARBA" id="ARBA00001964"/>
    </source>
</evidence>
<proteinExistence type="predicted"/>
<dbReference type="InterPro" id="IPR005475">
    <property type="entry name" value="Transketolase-like_Pyr-bd"/>
</dbReference>
<comment type="caution">
    <text evidence="5">The sequence shown here is derived from an EMBL/GenBank/DDBJ whole genome shotgun (WGS) entry which is preliminary data.</text>
</comment>
<dbReference type="FunFam" id="3.40.50.920:FF:000001">
    <property type="entry name" value="Pyruvate dehydrogenase E1 beta subunit"/>
    <property type="match status" value="1"/>
</dbReference>
<dbReference type="InterPro" id="IPR009014">
    <property type="entry name" value="Transketo_C/PFOR_II"/>
</dbReference>
<dbReference type="Proteomes" id="UP000178534">
    <property type="component" value="Unassembled WGS sequence"/>
</dbReference>
<reference evidence="5 6" key="1">
    <citation type="journal article" date="2016" name="Nat. Commun.">
        <title>Thousands of microbial genomes shed light on interconnected biogeochemical processes in an aquifer system.</title>
        <authorList>
            <person name="Anantharaman K."/>
            <person name="Brown C.T."/>
            <person name="Hug L.A."/>
            <person name="Sharon I."/>
            <person name="Castelle C.J."/>
            <person name="Probst A.J."/>
            <person name="Thomas B.C."/>
            <person name="Singh A."/>
            <person name="Wilkins M.J."/>
            <person name="Karaoz U."/>
            <person name="Brodie E.L."/>
            <person name="Williams K.H."/>
            <person name="Hubbard S.S."/>
            <person name="Banfield J.F."/>
        </authorList>
    </citation>
    <scope>NUCLEOTIDE SEQUENCE [LARGE SCALE GENOMIC DNA]</scope>
</reference>
<evidence type="ECO:0000256" key="3">
    <source>
        <dbReference type="ARBA" id="ARBA00023052"/>
    </source>
</evidence>
<dbReference type="CDD" id="cd07036">
    <property type="entry name" value="TPP_PYR_E1-PDHc-beta_like"/>
    <property type="match status" value="1"/>
</dbReference>
<evidence type="ECO:0000256" key="2">
    <source>
        <dbReference type="ARBA" id="ARBA00023002"/>
    </source>
</evidence>
<dbReference type="GO" id="GO:0016491">
    <property type="term" value="F:oxidoreductase activity"/>
    <property type="evidence" value="ECO:0007669"/>
    <property type="project" value="UniProtKB-KW"/>
</dbReference>
<evidence type="ECO:0000259" key="4">
    <source>
        <dbReference type="SMART" id="SM00861"/>
    </source>
</evidence>
<evidence type="ECO:0000313" key="5">
    <source>
        <dbReference type="EMBL" id="OGZ12057.1"/>
    </source>
</evidence>
<dbReference type="Gene3D" id="3.40.50.970">
    <property type="match status" value="1"/>
</dbReference>
<dbReference type="SUPFAM" id="SSF52922">
    <property type="entry name" value="TK C-terminal domain-like"/>
    <property type="match status" value="1"/>
</dbReference>
<dbReference type="InterPro" id="IPR029061">
    <property type="entry name" value="THDP-binding"/>
</dbReference>
<comment type="cofactor">
    <cofactor evidence="1">
        <name>thiamine diphosphate</name>
        <dbReference type="ChEBI" id="CHEBI:58937"/>
    </cofactor>
</comment>
<dbReference type="Gene3D" id="3.40.50.920">
    <property type="match status" value="1"/>
</dbReference>
<dbReference type="SMART" id="SM00861">
    <property type="entry name" value="Transket_pyr"/>
    <property type="match status" value="1"/>
</dbReference>
<dbReference type="InterPro" id="IPR033248">
    <property type="entry name" value="Transketolase_C"/>
</dbReference>
<name>A0A1G2DEJ0_9BACT</name>
<sequence length="355" mass="38532">MVIATGSLHATVSGSAGAISMVDALNQALRHELKRDPAVALIGEDIGGKKGGVFLVTKGLAKEFGDDRVESARLDEASLAGYAVGMAIAGIRVIVEFQFAGFSYAGLEQIINHAARMRNRTRGLLSCPMVIRMPYGAGVQSPEHHLESPEAIYAHVPGLRVVIPSTPRRAYGLMLAAIRNNDPVVFLEPTRMYHDKDDVPDDGVALPLDRCVVEREGNDVTLVAWGAMMREARAAAVLLEADGTSVELIDVSTITPLDFDTIYGSVKKTGRAVIVHEAPMNGGYGAEIAARIAEKALFFLNAPIRRVTAPDIIPPYTWRDHKTSMPRTVIPRVEDVVSFVRDVMRFPQDAQILLK</sequence>
<dbReference type="PANTHER" id="PTHR43257">
    <property type="entry name" value="PYRUVATE DEHYDROGENASE E1 COMPONENT BETA SUBUNIT"/>
    <property type="match status" value="1"/>
</dbReference>
<dbReference type="FunFam" id="3.40.50.970:FF:000001">
    <property type="entry name" value="Pyruvate dehydrogenase E1 beta subunit"/>
    <property type="match status" value="1"/>
</dbReference>
<organism evidence="5 6">
    <name type="scientific">Candidatus Lloydbacteria bacterium RIFCSPLOWO2_01_FULL_50_20</name>
    <dbReference type="NCBI Taxonomy" id="1798665"/>
    <lineage>
        <taxon>Bacteria</taxon>
        <taxon>Candidatus Lloydiibacteriota</taxon>
    </lineage>
</organism>